<dbReference type="InterPro" id="IPR051785">
    <property type="entry name" value="MMCE/EMCE_epimerase"/>
</dbReference>
<dbReference type="Gene3D" id="3.10.180.10">
    <property type="entry name" value="2,3-Dihydroxybiphenyl 1,2-Dioxygenase, domain 1"/>
    <property type="match status" value="1"/>
</dbReference>
<comment type="caution">
    <text evidence="3">The sequence shown here is derived from an EMBL/GenBank/DDBJ whole genome shotgun (WGS) entry which is preliminary data.</text>
</comment>
<dbReference type="GO" id="GO:0004493">
    <property type="term" value="F:methylmalonyl-CoA epimerase activity"/>
    <property type="evidence" value="ECO:0007669"/>
    <property type="project" value="TreeGrafter"/>
</dbReference>
<accession>A0A318MCH8</accession>
<organism evidence="3 4">
    <name type="scientific">Prauserella flavalba</name>
    <dbReference type="NCBI Taxonomy" id="1477506"/>
    <lineage>
        <taxon>Bacteria</taxon>
        <taxon>Bacillati</taxon>
        <taxon>Actinomycetota</taxon>
        <taxon>Actinomycetes</taxon>
        <taxon>Pseudonocardiales</taxon>
        <taxon>Pseudonocardiaceae</taxon>
        <taxon>Prauserella</taxon>
    </lineage>
</organism>
<dbReference type="EMBL" id="MASU01000005">
    <property type="protein sequence ID" value="PXY36579.1"/>
    <property type="molecule type" value="Genomic_DNA"/>
</dbReference>
<sequence>MTAGVRRLDHVAVAVRDAEAALALYAGVLGGRFVLGGDNDETGTRIIHLRLGGFKLELMQPLREDSLLARTIERRGEGFHHVTFVVGDVARTVDVVEAAGFETVGTELGNPTWRETFLRPRQTGGLVQLVDTDRDWSGPVDGITLDDVLAGRAGFDGAWPCWKATP</sequence>
<reference evidence="3 4" key="1">
    <citation type="submission" date="2016-07" db="EMBL/GenBank/DDBJ databases">
        <title>Draft genome sequence of Prauserella sp. YIM 121212, isolated from alkaline soil.</title>
        <authorList>
            <person name="Ruckert C."/>
            <person name="Albersmeier A."/>
            <person name="Jiang C.-L."/>
            <person name="Jiang Y."/>
            <person name="Kalinowski J."/>
            <person name="Schneider O."/>
            <person name="Winkler A."/>
            <person name="Zotchev S.B."/>
        </authorList>
    </citation>
    <scope>NUCLEOTIDE SEQUENCE [LARGE SCALE GENOMIC DNA]</scope>
    <source>
        <strain evidence="3 4">YIM 121212</strain>
    </source>
</reference>
<feature type="domain" description="VOC" evidence="2">
    <location>
        <begin position="7"/>
        <end position="133"/>
    </location>
</feature>
<proteinExistence type="predicted"/>
<dbReference type="PROSITE" id="PS51819">
    <property type="entry name" value="VOC"/>
    <property type="match status" value="1"/>
</dbReference>
<dbReference type="RefSeq" id="WP_210406848.1">
    <property type="nucleotide sequence ID" value="NZ_MASU01000005.1"/>
</dbReference>
<evidence type="ECO:0000256" key="1">
    <source>
        <dbReference type="ARBA" id="ARBA00022723"/>
    </source>
</evidence>
<gene>
    <name evidence="3" type="ORF">BA062_14470</name>
</gene>
<evidence type="ECO:0000313" key="4">
    <source>
        <dbReference type="Proteomes" id="UP000247892"/>
    </source>
</evidence>
<dbReference type="PANTHER" id="PTHR43048:SF3">
    <property type="entry name" value="METHYLMALONYL-COA EPIMERASE, MITOCHONDRIAL"/>
    <property type="match status" value="1"/>
</dbReference>
<dbReference type="AlphaFoldDB" id="A0A318MCH8"/>
<name>A0A318MCH8_9PSEU</name>
<keyword evidence="1" id="KW-0479">Metal-binding</keyword>
<dbReference type="InterPro" id="IPR037523">
    <property type="entry name" value="VOC_core"/>
</dbReference>
<dbReference type="SUPFAM" id="SSF54593">
    <property type="entry name" value="Glyoxalase/Bleomycin resistance protein/Dihydroxybiphenyl dioxygenase"/>
    <property type="match status" value="1"/>
</dbReference>
<keyword evidence="4" id="KW-1185">Reference proteome</keyword>
<evidence type="ECO:0000259" key="2">
    <source>
        <dbReference type="PROSITE" id="PS51819"/>
    </source>
</evidence>
<evidence type="ECO:0000313" key="3">
    <source>
        <dbReference type="EMBL" id="PXY36579.1"/>
    </source>
</evidence>
<dbReference type="GO" id="GO:0046491">
    <property type="term" value="P:L-methylmalonyl-CoA metabolic process"/>
    <property type="evidence" value="ECO:0007669"/>
    <property type="project" value="TreeGrafter"/>
</dbReference>
<dbReference type="Pfam" id="PF13669">
    <property type="entry name" value="Glyoxalase_4"/>
    <property type="match status" value="1"/>
</dbReference>
<protein>
    <recommendedName>
        <fullName evidence="2">VOC domain-containing protein</fullName>
    </recommendedName>
</protein>
<dbReference type="InterPro" id="IPR029068">
    <property type="entry name" value="Glyas_Bleomycin-R_OHBP_Dase"/>
</dbReference>
<dbReference type="Proteomes" id="UP000247892">
    <property type="component" value="Unassembled WGS sequence"/>
</dbReference>
<dbReference type="PANTHER" id="PTHR43048">
    <property type="entry name" value="METHYLMALONYL-COA EPIMERASE"/>
    <property type="match status" value="1"/>
</dbReference>
<dbReference type="GO" id="GO:0046872">
    <property type="term" value="F:metal ion binding"/>
    <property type="evidence" value="ECO:0007669"/>
    <property type="project" value="UniProtKB-KW"/>
</dbReference>